<evidence type="ECO:0000313" key="2">
    <source>
        <dbReference type="Proteomes" id="UP001367508"/>
    </source>
</evidence>
<evidence type="ECO:0000313" key="1">
    <source>
        <dbReference type="EMBL" id="KAK7329237.1"/>
    </source>
</evidence>
<name>A0AAN9QBN3_CANGL</name>
<protein>
    <submittedName>
        <fullName evidence="1">Uncharacterized protein</fullName>
    </submittedName>
</protein>
<dbReference type="Proteomes" id="UP001367508">
    <property type="component" value="Unassembled WGS sequence"/>
</dbReference>
<proteinExistence type="predicted"/>
<organism evidence="1 2">
    <name type="scientific">Canavalia gladiata</name>
    <name type="common">Sword bean</name>
    <name type="synonym">Dolichos gladiatus</name>
    <dbReference type="NCBI Taxonomy" id="3824"/>
    <lineage>
        <taxon>Eukaryota</taxon>
        <taxon>Viridiplantae</taxon>
        <taxon>Streptophyta</taxon>
        <taxon>Embryophyta</taxon>
        <taxon>Tracheophyta</taxon>
        <taxon>Spermatophyta</taxon>
        <taxon>Magnoliopsida</taxon>
        <taxon>eudicotyledons</taxon>
        <taxon>Gunneridae</taxon>
        <taxon>Pentapetalae</taxon>
        <taxon>rosids</taxon>
        <taxon>fabids</taxon>
        <taxon>Fabales</taxon>
        <taxon>Fabaceae</taxon>
        <taxon>Papilionoideae</taxon>
        <taxon>50 kb inversion clade</taxon>
        <taxon>NPAAA clade</taxon>
        <taxon>indigoferoid/millettioid clade</taxon>
        <taxon>Phaseoleae</taxon>
        <taxon>Canavalia</taxon>
    </lineage>
</organism>
<keyword evidence="2" id="KW-1185">Reference proteome</keyword>
<gene>
    <name evidence="1" type="ORF">VNO77_23389</name>
</gene>
<sequence length="106" mass="12236">MFLCITTSRIISMAPFFKVANHYNRRCLRCSYSVLLIVVKLISYYCSHLRPHIIDDFCHATTTARLLCFDPSYTLPLNPHQGHSQWPRTWMVVLSISPNQLPPASL</sequence>
<dbReference type="AlphaFoldDB" id="A0AAN9QBN3"/>
<comment type="caution">
    <text evidence="1">The sequence shown here is derived from an EMBL/GenBank/DDBJ whole genome shotgun (WGS) entry which is preliminary data.</text>
</comment>
<dbReference type="EMBL" id="JAYMYQ010000005">
    <property type="protein sequence ID" value="KAK7329237.1"/>
    <property type="molecule type" value="Genomic_DNA"/>
</dbReference>
<reference evidence="1 2" key="1">
    <citation type="submission" date="2024-01" db="EMBL/GenBank/DDBJ databases">
        <title>The genomes of 5 underutilized Papilionoideae crops provide insights into root nodulation and disease resistanc.</title>
        <authorList>
            <person name="Jiang F."/>
        </authorList>
    </citation>
    <scope>NUCLEOTIDE SEQUENCE [LARGE SCALE GENOMIC DNA]</scope>
    <source>
        <strain evidence="1">LVBAO_FW01</strain>
        <tissue evidence="1">Leaves</tissue>
    </source>
</reference>
<accession>A0AAN9QBN3</accession>